<comment type="similarity">
    <text evidence="1 4">Belongs to the carbamate kinase family.</text>
</comment>
<feature type="domain" description="Aspartate/glutamate/uridylate kinase" evidence="5">
    <location>
        <begin position="1"/>
        <end position="291"/>
    </location>
</feature>
<dbReference type="GO" id="GO:0016301">
    <property type="term" value="F:kinase activity"/>
    <property type="evidence" value="ECO:0007669"/>
    <property type="project" value="UniProtKB-KW"/>
</dbReference>
<dbReference type="EMBL" id="CP090958">
    <property type="protein sequence ID" value="WGW12351.1"/>
    <property type="molecule type" value="Genomic_DNA"/>
</dbReference>
<gene>
    <name evidence="6" type="ORF">LWF01_00870</name>
</gene>
<evidence type="ECO:0000313" key="7">
    <source>
        <dbReference type="Proteomes" id="UP001209083"/>
    </source>
</evidence>
<dbReference type="PRINTS" id="PR01469">
    <property type="entry name" value="CARBMTKINASE"/>
</dbReference>
<dbReference type="PANTHER" id="PTHR30409">
    <property type="entry name" value="CARBAMATE KINASE"/>
    <property type="match status" value="1"/>
</dbReference>
<dbReference type="InterPro" id="IPR001048">
    <property type="entry name" value="Asp/Glu/Uridylate_kinase"/>
</dbReference>
<dbReference type="Proteomes" id="UP001209083">
    <property type="component" value="Chromosome"/>
</dbReference>
<keyword evidence="3 4" id="KW-0418">Kinase</keyword>
<proteinExistence type="inferred from homology"/>
<accession>A0ABY8QU63</accession>
<evidence type="ECO:0000256" key="3">
    <source>
        <dbReference type="ARBA" id="ARBA00022777"/>
    </source>
</evidence>
<sequence length="315" mass="32798">MRVLVALGGNAMTSPDGQARPDDQIAAVAEAAEAIVRLIQAGHQVVITHGNGPQVGNLLVKNEMCADVVPPVPLDWCVGSTQATIGLILSNALDTVLHREGLATRPVTLVTRTLVDENDPAMLKPSKPIGRYLPQAEAESLIEHGQNWEDRGERGWRRVVPSPQPVGILEAESISTLLDAGQLVIAAGGGGIPVARGTDGRLHGVQAVIDKDTAAVVLAHGVDADALIIATDVENAAIGWGTEHARSVGPTTPSELDTLAAEGHFADGSMGPKVAAVSQFVKDGGRLAVITELHLIDRAVDGDIGTAVRPDPNRN</sequence>
<organism evidence="6 7">
    <name type="scientific">Saxibacter everestensis</name>
    <dbReference type="NCBI Taxonomy" id="2909229"/>
    <lineage>
        <taxon>Bacteria</taxon>
        <taxon>Bacillati</taxon>
        <taxon>Actinomycetota</taxon>
        <taxon>Actinomycetes</taxon>
        <taxon>Micrococcales</taxon>
        <taxon>Brevibacteriaceae</taxon>
        <taxon>Saxibacter</taxon>
    </lineage>
</organism>
<keyword evidence="2 4" id="KW-0808">Transferase</keyword>
<dbReference type="CDD" id="cd04235">
    <property type="entry name" value="AAK_CK"/>
    <property type="match status" value="1"/>
</dbReference>
<reference evidence="6 7" key="1">
    <citation type="submission" date="2023-05" db="EMBL/GenBank/DDBJ databases">
        <title>Lithophilousrod everest ZFBP1038 complete genpme.</title>
        <authorList>
            <person name="Tian M."/>
        </authorList>
    </citation>
    <scope>NUCLEOTIDE SEQUENCE [LARGE SCALE GENOMIC DNA]</scope>
    <source>
        <strain evidence="6 7">ZFBP1038</strain>
    </source>
</reference>
<dbReference type="PANTHER" id="PTHR30409:SF1">
    <property type="entry name" value="CARBAMATE KINASE-RELATED"/>
    <property type="match status" value="1"/>
</dbReference>
<evidence type="ECO:0000256" key="2">
    <source>
        <dbReference type="ARBA" id="ARBA00022679"/>
    </source>
</evidence>
<evidence type="ECO:0000256" key="1">
    <source>
        <dbReference type="ARBA" id="ARBA00011066"/>
    </source>
</evidence>
<dbReference type="Pfam" id="PF00696">
    <property type="entry name" value="AA_kinase"/>
    <property type="match status" value="1"/>
</dbReference>
<name>A0ABY8QU63_9MICO</name>
<dbReference type="Gene3D" id="3.40.1160.10">
    <property type="entry name" value="Acetylglutamate kinase-like"/>
    <property type="match status" value="1"/>
</dbReference>
<dbReference type="NCBIfam" id="NF009007">
    <property type="entry name" value="PRK12352.1"/>
    <property type="match status" value="1"/>
</dbReference>
<dbReference type="InterPro" id="IPR036393">
    <property type="entry name" value="AceGlu_kinase-like_sf"/>
</dbReference>
<dbReference type="PIRSF" id="PIRSF000723">
    <property type="entry name" value="Carbamate_kin"/>
    <property type="match status" value="1"/>
</dbReference>
<keyword evidence="7" id="KW-1185">Reference proteome</keyword>
<evidence type="ECO:0000313" key="6">
    <source>
        <dbReference type="EMBL" id="WGW12351.1"/>
    </source>
</evidence>
<protein>
    <recommendedName>
        <fullName evidence="4">Carbamate kinase</fullName>
    </recommendedName>
</protein>
<dbReference type="SUPFAM" id="SSF53633">
    <property type="entry name" value="Carbamate kinase-like"/>
    <property type="match status" value="1"/>
</dbReference>
<evidence type="ECO:0000259" key="5">
    <source>
        <dbReference type="Pfam" id="PF00696"/>
    </source>
</evidence>
<dbReference type="RefSeq" id="WP_349639150.1">
    <property type="nucleotide sequence ID" value="NZ_CP090958.1"/>
</dbReference>
<evidence type="ECO:0000256" key="4">
    <source>
        <dbReference type="PIRNR" id="PIRNR000723"/>
    </source>
</evidence>
<dbReference type="InterPro" id="IPR003964">
    <property type="entry name" value="Carb_kinase"/>
</dbReference>